<proteinExistence type="inferred from homology"/>
<feature type="domain" description="GST N-terminal" evidence="3">
    <location>
        <begin position="1"/>
        <end position="82"/>
    </location>
</feature>
<evidence type="ECO:0000313" key="8">
    <source>
        <dbReference type="Proteomes" id="UP000092950"/>
    </source>
</evidence>
<dbReference type="SFLD" id="SFLDG00358">
    <property type="entry name" value="Main_(cytGST)"/>
    <property type="match status" value="1"/>
</dbReference>
<name>A0A0J6CCS8_9BORD</name>
<dbReference type="InterPro" id="IPR004046">
    <property type="entry name" value="GST_C"/>
</dbReference>
<reference evidence="5 8" key="2">
    <citation type="submission" date="2016-07" db="EMBL/GenBank/DDBJ databases">
        <title>Complete genome sequences of Bordetella pseudohinzii.</title>
        <authorList>
            <person name="Spilker T."/>
            <person name="Darrah R."/>
            <person name="LiPuma J.J."/>
        </authorList>
    </citation>
    <scope>NUCLEOTIDE SEQUENCE [LARGE SCALE GENOMIC DNA]</scope>
    <source>
        <strain evidence="5 8">HI4681</strain>
    </source>
</reference>
<evidence type="ECO:0000313" key="7">
    <source>
        <dbReference type="Proteomes" id="UP000053096"/>
    </source>
</evidence>
<dbReference type="InterPro" id="IPR010987">
    <property type="entry name" value="Glutathione-S-Trfase_C-like"/>
</dbReference>
<dbReference type="AlphaFoldDB" id="A0A0J6CCS8"/>
<dbReference type="Gene3D" id="1.20.1050.10">
    <property type="match status" value="1"/>
</dbReference>
<protein>
    <submittedName>
        <fullName evidence="5 6">Glutathione S-transferase</fullName>
        <ecNumber evidence="6">2.5.1.18</ecNumber>
    </submittedName>
</protein>
<evidence type="ECO:0000313" key="5">
    <source>
        <dbReference type="EMBL" id="ANY16302.1"/>
    </source>
</evidence>
<sequence length="200" mass="22408">MLEVLGRATSGNVQKVLFLLEELGVPYKRHDYGKTFEGTTLTAEYKALNPTQKVPTLRDGDLHIWESHTILRYIANVQDAAALYPRDPAARSQVERWMDWTLASLNVAYLAGFKEAKLPPEEQTEAASKLLTAELSLLDEHLAGRTWMAGEGFSLADICLAPLVRRCLKFPHKKPELPHLRQWMARIEQKPAFATAVAAG</sequence>
<dbReference type="Proteomes" id="UP000092950">
    <property type="component" value="Chromosome"/>
</dbReference>
<dbReference type="InterPro" id="IPR004045">
    <property type="entry name" value="Glutathione_S-Trfase_N"/>
</dbReference>
<evidence type="ECO:0000256" key="1">
    <source>
        <dbReference type="ARBA" id="ARBA00007409"/>
    </source>
</evidence>
<dbReference type="GO" id="GO:0004364">
    <property type="term" value="F:glutathione transferase activity"/>
    <property type="evidence" value="ECO:0007669"/>
    <property type="project" value="UniProtKB-EC"/>
</dbReference>
<reference evidence="6 7" key="1">
    <citation type="submission" date="2015-09" db="EMBL/GenBank/DDBJ databases">
        <authorList>
            <person name="Jackson K.R."/>
            <person name="Lunt B.L."/>
            <person name="Fisher J.N.B."/>
            <person name="Gardner A.V."/>
            <person name="Bailey M.E."/>
            <person name="Deus L.M."/>
            <person name="Earl A.S."/>
            <person name="Gibby P.D."/>
            <person name="Hartmann K.A."/>
            <person name="Liu J.E."/>
            <person name="Manci A.M."/>
            <person name="Nielsen D.A."/>
            <person name="Solomon M.B."/>
            <person name="Breakwell D.P."/>
            <person name="Burnett S.H."/>
            <person name="Grose J.H."/>
        </authorList>
    </citation>
    <scope>NUCLEOTIDE SEQUENCE [LARGE SCALE GENOMIC DNA]</scope>
    <source>
        <strain evidence="6 7">2789STDY5608636</strain>
    </source>
</reference>
<evidence type="ECO:0000256" key="2">
    <source>
        <dbReference type="ARBA" id="ARBA00022679"/>
    </source>
</evidence>
<dbReference type="Gene3D" id="3.40.30.10">
    <property type="entry name" value="Glutaredoxin"/>
    <property type="match status" value="1"/>
</dbReference>
<dbReference type="SUPFAM" id="SSF52833">
    <property type="entry name" value="Thioredoxin-like"/>
    <property type="match status" value="1"/>
</dbReference>
<accession>A0A0J6CCS8</accession>
<gene>
    <name evidence="6" type="primary">gstB_1</name>
    <name evidence="5" type="ORF">BBN53_10580</name>
    <name evidence="6" type="ORF">ERS370011_00440</name>
</gene>
<evidence type="ECO:0000259" key="3">
    <source>
        <dbReference type="PROSITE" id="PS50404"/>
    </source>
</evidence>
<dbReference type="PANTHER" id="PTHR44051:SF19">
    <property type="entry name" value="DISULFIDE-BOND OXIDOREDUCTASE YFCG"/>
    <property type="match status" value="1"/>
</dbReference>
<dbReference type="KEGG" id="bpdz:BBN53_10580"/>
<evidence type="ECO:0000259" key="4">
    <source>
        <dbReference type="PROSITE" id="PS50405"/>
    </source>
</evidence>
<dbReference type="SFLD" id="SFLDG01150">
    <property type="entry name" value="Main.1:_Beta-like"/>
    <property type="match status" value="1"/>
</dbReference>
<keyword evidence="8" id="KW-1185">Reference proteome</keyword>
<dbReference type="FunFam" id="3.40.30.10:FF:000039">
    <property type="entry name" value="Glutathione S-transferase domain"/>
    <property type="match status" value="1"/>
</dbReference>
<feature type="domain" description="GST C-terminal" evidence="4">
    <location>
        <begin position="87"/>
        <end position="200"/>
    </location>
</feature>
<dbReference type="Pfam" id="PF00043">
    <property type="entry name" value="GST_C"/>
    <property type="match status" value="1"/>
</dbReference>
<dbReference type="EMBL" id="CYTV01000001">
    <property type="protein sequence ID" value="CUI40381.1"/>
    <property type="molecule type" value="Genomic_DNA"/>
</dbReference>
<dbReference type="Proteomes" id="UP000053096">
    <property type="component" value="Unassembled WGS sequence"/>
</dbReference>
<dbReference type="SUPFAM" id="SSF47616">
    <property type="entry name" value="GST C-terminal domain-like"/>
    <property type="match status" value="1"/>
</dbReference>
<comment type="similarity">
    <text evidence="1">Belongs to the GST superfamily.</text>
</comment>
<keyword evidence="2 6" id="KW-0808">Transferase</keyword>
<dbReference type="EMBL" id="CP016440">
    <property type="protein sequence ID" value="ANY16302.1"/>
    <property type="molecule type" value="Genomic_DNA"/>
</dbReference>
<dbReference type="InterPro" id="IPR040079">
    <property type="entry name" value="Glutathione_S-Trfase"/>
</dbReference>
<dbReference type="PROSITE" id="PS50405">
    <property type="entry name" value="GST_CTER"/>
    <property type="match status" value="1"/>
</dbReference>
<dbReference type="EC" id="2.5.1.18" evidence="6"/>
<dbReference type="Pfam" id="PF13409">
    <property type="entry name" value="GST_N_2"/>
    <property type="match status" value="1"/>
</dbReference>
<dbReference type="InterPro" id="IPR036249">
    <property type="entry name" value="Thioredoxin-like_sf"/>
</dbReference>
<dbReference type="InterPro" id="IPR036282">
    <property type="entry name" value="Glutathione-S-Trfase_C_sf"/>
</dbReference>
<organism evidence="6 7">
    <name type="scientific">Bordetella pseudohinzii</name>
    <dbReference type="NCBI Taxonomy" id="1331258"/>
    <lineage>
        <taxon>Bacteria</taxon>
        <taxon>Pseudomonadati</taxon>
        <taxon>Pseudomonadota</taxon>
        <taxon>Betaproteobacteria</taxon>
        <taxon>Burkholderiales</taxon>
        <taxon>Alcaligenaceae</taxon>
        <taxon>Bordetella</taxon>
    </lineage>
</organism>
<accession>A0A0M7CLL2</accession>
<dbReference type="RefSeq" id="WP_043209042.1">
    <property type="nucleotide sequence ID" value="NZ_CAJGUP010000138.1"/>
</dbReference>
<dbReference type="PANTHER" id="PTHR44051">
    <property type="entry name" value="GLUTATHIONE S-TRANSFERASE-RELATED"/>
    <property type="match status" value="1"/>
</dbReference>
<dbReference type="PROSITE" id="PS50404">
    <property type="entry name" value="GST_NTER"/>
    <property type="match status" value="1"/>
</dbReference>
<evidence type="ECO:0000313" key="6">
    <source>
        <dbReference type="EMBL" id="CUI40381.1"/>
    </source>
</evidence>
<dbReference type="OrthoDB" id="5958450at2"/>
<dbReference type="SFLD" id="SFLDS00019">
    <property type="entry name" value="Glutathione_Transferase_(cytos"/>
    <property type="match status" value="1"/>
</dbReference>